<evidence type="ECO:0000256" key="1">
    <source>
        <dbReference type="ARBA" id="ARBA00022679"/>
    </source>
</evidence>
<dbReference type="GO" id="GO:0032259">
    <property type="term" value="P:methylation"/>
    <property type="evidence" value="ECO:0007669"/>
    <property type="project" value="UniProtKB-KW"/>
</dbReference>
<dbReference type="InterPro" id="IPR029063">
    <property type="entry name" value="SAM-dependent_MTases_sf"/>
</dbReference>
<dbReference type="Proteomes" id="UP001269081">
    <property type="component" value="Unassembled WGS sequence"/>
</dbReference>
<sequence length="198" mass="22733">MKAFWNERYANKEYAYGIKPNEFYKDQLSQIPKGKILFPAEGEGRNAVYAALQGFEVFAFDMSEEGKQKTGQLAFENKVTIDYEVASVDEITYPQDYFDTIVFVFVHFPLNARNQYYQKLLSYLKPNGAIIFEAFGKAQIHLNSGGPKQEDMLFSEDEIKNDFKNIDFITIETADINLDEGVFHQGKANVVRFLGTKK</sequence>
<keyword evidence="1" id="KW-0808">Transferase</keyword>
<dbReference type="InterPro" id="IPR041698">
    <property type="entry name" value="Methyltransf_25"/>
</dbReference>
<organism evidence="3 4">
    <name type="scientific">Flavobacterium piscis</name>
    <dbReference type="NCBI Taxonomy" id="1114874"/>
    <lineage>
        <taxon>Bacteria</taxon>
        <taxon>Pseudomonadati</taxon>
        <taxon>Bacteroidota</taxon>
        <taxon>Flavobacteriia</taxon>
        <taxon>Flavobacteriales</taxon>
        <taxon>Flavobacteriaceae</taxon>
        <taxon>Flavobacterium</taxon>
    </lineage>
</organism>
<name>A0ABU1Y7P5_9FLAO</name>
<comment type="caution">
    <text evidence="3">The sequence shown here is derived from an EMBL/GenBank/DDBJ whole genome shotgun (WGS) entry which is preliminary data.</text>
</comment>
<evidence type="ECO:0000259" key="2">
    <source>
        <dbReference type="Pfam" id="PF13649"/>
    </source>
</evidence>
<evidence type="ECO:0000313" key="3">
    <source>
        <dbReference type="EMBL" id="MDR7210252.1"/>
    </source>
</evidence>
<dbReference type="RefSeq" id="WP_310281122.1">
    <property type="nucleotide sequence ID" value="NZ_JAVDWQ010000006.1"/>
</dbReference>
<protein>
    <submittedName>
        <fullName evidence="3">2-polyprenyl-3-methyl-5-hydroxy-6-metoxy-1, 4-benzoquinol methylase</fullName>
    </submittedName>
</protein>
<dbReference type="Pfam" id="PF13649">
    <property type="entry name" value="Methyltransf_25"/>
    <property type="match status" value="1"/>
</dbReference>
<dbReference type="GO" id="GO:0008168">
    <property type="term" value="F:methyltransferase activity"/>
    <property type="evidence" value="ECO:0007669"/>
    <property type="project" value="UniProtKB-KW"/>
</dbReference>
<accession>A0ABU1Y7P5</accession>
<dbReference type="PANTHER" id="PTHR43861:SF3">
    <property type="entry name" value="PUTATIVE (AFU_ORTHOLOGUE AFUA_2G14390)-RELATED"/>
    <property type="match status" value="1"/>
</dbReference>
<keyword evidence="3" id="KW-0489">Methyltransferase</keyword>
<dbReference type="PANTHER" id="PTHR43861">
    <property type="entry name" value="TRANS-ACONITATE 2-METHYLTRANSFERASE-RELATED"/>
    <property type="match status" value="1"/>
</dbReference>
<proteinExistence type="predicted"/>
<evidence type="ECO:0000313" key="4">
    <source>
        <dbReference type="Proteomes" id="UP001269081"/>
    </source>
</evidence>
<feature type="domain" description="Methyltransferase" evidence="2">
    <location>
        <begin position="41"/>
        <end position="128"/>
    </location>
</feature>
<dbReference type="SUPFAM" id="SSF53335">
    <property type="entry name" value="S-adenosyl-L-methionine-dependent methyltransferases"/>
    <property type="match status" value="1"/>
</dbReference>
<keyword evidence="4" id="KW-1185">Reference proteome</keyword>
<gene>
    <name evidence="3" type="ORF">J2W48_002192</name>
</gene>
<reference evidence="3 4" key="1">
    <citation type="submission" date="2023-07" db="EMBL/GenBank/DDBJ databases">
        <title>Sorghum-associated microbial communities from plants grown in Nebraska, USA.</title>
        <authorList>
            <person name="Schachtman D."/>
        </authorList>
    </citation>
    <scope>NUCLEOTIDE SEQUENCE [LARGE SCALE GENOMIC DNA]</scope>
    <source>
        <strain evidence="3 4">4129</strain>
    </source>
</reference>
<dbReference type="Gene3D" id="3.40.50.150">
    <property type="entry name" value="Vaccinia Virus protein VP39"/>
    <property type="match status" value="1"/>
</dbReference>
<dbReference type="EMBL" id="JAVDWQ010000006">
    <property type="protein sequence ID" value="MDR7210252.1"/>
    <property type="molecule type" value="Genomic_DNA"/>
</dbReference>